<comment type="caution">
    <text evidence="2">The sequence shown here is derived from an EMBL/GenBank/DDBJ whole genome shotgun (WGS) entry which is preliminary data.</text>
</comment>
<evidence type="ECO:0000256" key="1">
    <source>
        <dbReference type="SAM" id="Phobius"/>
    </source>
</evidence>
<feature type="transmembrane region" description="Helical" evidence="1">
    <location>
        <begin position="104"/>
        <end position="123"/>
    </location>
</feature>
<keyword evidence="1" id="KW-0812">Transmembrane</keyword>
<evidence type="ECO:0000313" key="2">
    <source>
        <dbReference type="EMBL" id="MVB10922.1"/>
    </source>
</evidence>
<gene>
    <name evidence="2" type="ORF">CAFE_16230</name>
</gene>
<dbReference type="Proteomes" id="UP000469440">
    <property type="component" value="Unassembled WGS sequence"/>
</dbReference>
<keyword evidence="3" id="KW-1185">Reference proteome</keyword>
<dbReference type="AlphaFoldDB" id="A0A6N8HYS9"/>
<protein>
    <submittedName>
        <fullName evidence="2">Uncharacterized protein</fullName>
    </submittedName>
</protein>
<feature type="transmembrane region" description="Helical" evidence="1">
    <location>
        <begin position="7"/>
        <end position="28"/>
    </location>
</feature>
<accession>A0A6N8HYS9</accession>
<organism evidence="2 3">
    <name type="scientific">Caproicibacter fermentans</name>
    <dbReference type="NCBI Taxonomy" id="2576756"/>
    <lineage>
        <taxon>Bacteria</taxon>
        <taxon>Bacillati</taxon>
        <taxon>Bacillota</taxon>
        <taxon>Clostridia</taxon>
        <taxon>Eubacteriales</taxon>
        <taxon>Acutalibacteraceae</taxon>
        <taxon>Caproicibacter</taxon>
    </lineage>
</organism>
<evidence type="ECO:0000313" key="3">
    <source>
        <dbReference type="Proteomes" id="UP000469440"/>
    </source>
</evidence>
<feature type="transmembrane region" description="Helical" evidence="1">
    <location>
        <begin position="48"/>
        <end position="68"/>
    </location>
</feature>
<dbReference type="EMBL" id="VWXL01000052">
    <property type="protein sequence ID" value="MVB10922.1"/>
    <property type="molecule type" value="Genomic_DNA"/>
</dbReference>
<proteinExistence type="predicted"/>
<feature type="transmembrane region" description="Helical" evidence="1">
    <location>
        <begin position="80"/>
        <end position="98"/>
    </location>
</feature>
<keyword evidence="1" id="KW-1133">Transmembrane helix</keyword>
<name>A0A6N8HYS9_9FIRM</name>
<keyword evidence="1" id="KW-0472">Membrane</keyword>
<sequence length="161" mass="18338">MKMKVKPLWALSFLIAILYNLFFFTLLVCYYGKVSSVVSFFSDLDVTLIFLVIGLIVLSLLYFLLVCAAKPFQRMSNKEIRIVIVIVVCECAALLLIYPKTPSLPIGYLCLEVLSLQILFYLYRMKQRDWKINSAPLLAFFRSGYTGNETALPPKPPPPRG</sequence>
<reference evidence="2 3" key="1">
    <citation type="submission" date="2019-09" db="EMBL/GenBank/DDBJ databases">
        <title>Genome sequence of Clostridium sp. EA1.</title>
        <authorList>
            <person name="Poehlein A."/>
            <person name="Bengelsdorf F.R."/>
            <person name="Daniel R."/>
        </authorList>
    </citation>
    <scope>NUCLEOTIDE SEQUENCE [LARGE SCALE GENOMIC DNA]</scope>
    <source>
        <strain evidence="2 3">EA1</strain>
    </source>
</reference>